<sequence>DDDLETDLNKLRFCPDPDRPNELLPQYSRLCPELSHDFQELDLSSEPEEGSTASSSSSDDEAVLLNTSSFGSSRRDRRRSSAKRGLVHLLLWVSLRDRTRHSSCLPFKGV</sequence>
<dbReference type="EMBL" id="CM043790">
    <property type="protein sequence ID" value="KAI4824923.1"/>
    <property type="molecule type" value="Genomic_DNA"/>
</dbReference>
<comment type="caution">
    <text evidence="1">The sequence shown here is derived from an EMBL/GenBank/DDBJ whole genome shotgun (WGS) entry which is preliminary data.</text>
</comment>
<feature type="non-terminal residue" evidence="1">
    <location>
        <position position="1"/>
    </location>
</feature>
<evidence type="ECO:0000313" key="1">
    <source>
        <dbReference type="EMBL" id="KAI4824923.1"/>
    </source>
</evidence>
<reference evidence="1" key="1">
    <citation type="submission" date="2022-05" db="EMBL/GenBank/DDBJ databases">
        <title>Chromosome-level genome of Chaenocephalus aceratus.</title>
        <authorList>
            <person name="Park H."/>
        </authorList>
    </citation>
    <scope>NUCLEOTIDE SEQUENCE</scope>
    <source>
        <strain evidence="1">KU_202001</strain>
    </source>
</reference>
<dbReference type="Proteomes" id="UP001057452">
    <property type="component" value="Chromosome 6"/>
</dbReference>
<protein>
    <submittedName>
        <fullName evidence="1">Uncharacterized protein</fullName>
    </submittedName>
</protein>
<accession>A0ACB9XDZ7</accession>
<organism evidence="1 2">
    <name type="scientific">Chaenocephalus aceratus</name>
    <name type="common">Blackfin icefish</name>
    <name type="synonym">Chaenichthys aceratus</name>
    <dbReference type="NCBI Taxonomy" id="36190"/>
    <lineage>
        <taxon>Eukaryota</taxon>
        <taxon>Metazoa</taxon>
        <taxon>Chordata</taxon>
        <taxon>Craniata</taxon>
        <taxon>Vertebrata</taxon>
        <taxon>Euteleostomi</taxon>
        <taxon>Actinopterygii</taxon>
        <taxon>Neopterygii</taxon>
        <taxon>Teleostei</taxon>
        <taxon>Neoteleostei</taxon>
        <taxon>Acanthomorphata</taxon>
        <taxon>Eupercaria</taxon>
        <taxon>Perciformes</taxon>
        <taxon>Notothenioidei</taxon>
        <taxon>Channichthyidae</taxon>
        <taxon>Chaenocephalus</taxon>
    </lineage>
</organism>
<proteinExistence type="predicted"/>
<gene>
    <name evidence="1" type="ORF">KUCAC02_020636</name>
</gene>
<keyword evidence="2" id="KW-1185">Reference proteome</keyword>
<name>A0ACB9XDZ7_CHAAC</name>
<evidence type="ECO:0000313" key="2">
    <source>
        <dbReference type="Proteomes" id="UP001057452"/>
    </source>
</evidence>